<feature type="binding site" evidence="6">
    <location>
        <position position="207"/>
    </location>
    <ligand>
        <name>ATP</name>
        <dbReference type="ChEBI" id="CHEBI:30616"/>
    </ligand>
</feature>
<protein>
    <submittedName>
        <fullName evidence="10">AGC/PKA protein kinase</fullName>
    </submittedName>
</protein>
<dbReference type="OrthoDB" id="63267at2759"/>
<dbReference type="PROSITE" id="PS00107">
    <property type="entry name" value="PROTEIN_KINASE_ATP"/>
    <property type="match status" value="1"/>
</dbReference>
<dbReference type="AlphaFoldDB" id="A0A0L0FPB7"/>
<dbReference type="Proteomes" id="UP000054560">
    <property type="component" value="Unassembled WGS sequence"/>
</dbReference>
<evidence type="ECO:0000256" key="1">
    <source>
        <dbReference type="ARBA" id="ARBA00022527"/>
    </source>
</evidence>
<evidence type="ECO:0000259" key="8">
    <source>
        <dbReference type="PROSITE" id="PS50011"/>
    </source>
</evidence>
<dbReference type="GO" id="GO:0005524">
    <property type="term" value="F:ATP binding"/>
    <property type="evidence" value="ECO:0007669"/>
    <property type="project" value="UniProtKB-UniRule"/>
</dbReference>
<proteinExistence type="predicted"/>
<evidence type="ECO:0000313" key="11">
    <source>
        <dbReference type="Proteomes" id="UP000054560"/>
    </source>
</evidence>
<dbReference type="SUPFAM" id="SSF56112">
    <property type="entry name" value="Protein kinase-like (PK-like)"/>
    <property type="match status" value="1"/>
</dbReference>
<dbReference type="InterPro" id="IPR000961">
    <property type="entry name" value="AGC-kinase_C"/>
</dbReference>
<dbReference type="InterPro" id="IPR011009">
    <property type="entry name" value="Kinase-like_dom_sf"/>
</dbReference>
<dbReference type="Pfam" id="PF00069">
    <property type="entry name" value="Pkinase"/>
    <property type="match status" value="1"/>
</dbReference>
<dbReference type="InterPro" id="IPR017441">
    <property type="entry name" value="Protein_kinase_ATP_BS"/>
</dbReference>
<keyword evidence="1" id="KW-0723">Serine/threonine-protein kinase</keyword>
<dbReference type="Gene3D" id="1.10.510.10">
    <property type="entry name" value="Transferase(Phosphotransferase) domain 1"/>
    <property type="match status" value="1"/>
</dbReference>
<feature type="region of interest" description="Disordered" evidence="7">
    <location>
        <begin position="435"/>
        <end position="456"/>
    </location>
</feature>
<dbReference type="SMART" id="SM00220">
    <property type="entry name" value="S_TKc"/>
    <property type="match status" value="1"/>
</dbReference>
<reference evidence="10 11" key="1">
    <citation type="submission" date="2011-02" db="EMBL/GenBank/DDBJ databases">
        <title>The Genome Sequence of Sphaeroforma arctica JP610.</title>
        <authorList>
            <consortium name="The Broad Institute Genome Sequencing Platform"/>
            <person name="Russ C."/>
            <person name="Cuomo C."/>
            <person name="Young S.K."/>
            <person name="Zeng Q."/>
            <person name="Gargeya S."/>
            <person name="Alvarado L."/>
            <person name="Berlin A."/>
            <person name="Chapman S.B."/>
            <person name="Chen Z."/>
            <person name="Freedman E."/>
            <person name="Gellesch M."/>
            <person name="Goldberg J."/>
            <person name="Griggs A."/>
            <person name="Gujja S."/>
            <person name="Heilman E."/>
            <person name="Heiman D."/>
            <person name="Howarth C."/>
            <person name="Mehta T."/>
            <person name="Neiman D."/>
            <person name="Pearson M."/>
            <person name="Roberts A."/>
            <person name="Saif S."/>
            <person name="Shea T."/>
            <person name="Shenoy N."/>
            <person name="Sisk P."/>
            <person name="Stolte C."/>
            <person name="Sykes S."/>
            <person name="White J."/>
            <person name="Yandava C."/>
            <person name="Burger G."/>
            <person name="Gray M.W."/>
            <person name="Holland P.W.H."/>
            <person name="King N."/>
            <person name="Lang F.B.F."/>
            <person name="Roger A.J."/>
            <person name="Ruiz-Trillo I."/>
            <person name="Haas B."/>
            <person name="Nusbaum C."/>
            <person name="Birren B."/>
        </authorList>
    </citation>
    <scope>NUCLEOTIDE SEQUENCE [LARGE SCALE GENOMIC DNA]</scope>
    <source>
        <strain evidence="10 11">JP610</strain>
    </source>
</reference>
<feature type="compositionally biased region" description="Polar residues" evidence="7">
    <location>
        <begin position="435"/>
        <end position="446"/>
    </location>
</feature>
<feature type="region of interest" description="Disordered" evidence="7">
    <location>
        <begin position="514"/>
        <end position="545"/>
    </location>
</feature>
<dbReference type="GeneID" id="25910234"/>
<keyword evidence="2" id="KW-0808">Transferase</keyword>
<dbReference type="RefSeq" id="XP_014151720.1">
    <property type="nucleotide sequence ID" value="XM_014296245.1"/>
</dbReference>
<dbReference type="STRING" id="667725.A0A0L0FPB7"/>
<sequence length="559" mass="63442">SWSKREEVDGYLFVSAGFGKMKPGQMASPLIKINKMGSQILKGLFNHNPLTLEWSKDVADFMDKFEPLFPKGRGLTNVYLKLISCDIEKDIEAFDKPYCILLGSEDEYIDVNGVVEVFKRCKKVHSSRKFVKVLPGESTFSTALHVSHIMPWLATLCKSACMPTEGTSLPNNTKLSDFDIKALIGKGGFAQVRLVQHKKTEHYFALKIMDKKKMLEMDAVDNVLAEKQIMGEIDFPLLVNLSASFKDAKKAYLVMDYLVGGELFTLIKLSRRFSESIAKFYIGEIILGLDYLHTNNIIFRDLKPENILIDQRGHIRICDFGFAKRLNSRDDRTNTFCGTPEYLAPEVIDNIGGYNRLVDLWALGVVAFECLTGRMPFSAKGDLLYVHILEEEPEYPTYISAQAKAFVSGLLCKNKRQRLDFLFDYTAASGTNKRPYASSASLSPLNTHRPRRSTSHSRYTVRSHPFWDGFDWDKLEAFAMAAPFTPAFRDFSDTNNFITYEDMKQPMSALTESVYSKKDAGHTPSQKSQKLQTTGKYSIRSNRENSAYGQELDDLFKDF</sequence>
<organism evidence="10 11">
    <name type="scientific">Sphaeroforma arctica JP610</name>
    <dbReference type="NCBI Taxonomy" id="667725"/>
    <lineage>
        <taxon>Eukaryota</taxon>
        <taxon>Ichthyosporea</taxon>
        <taxon>Ichthyophonida</taxon>
        <taxon>Sphaeroforma</taxon>
    </lineage>
</organism>
<evidence type="ECO:0000256" key="4">
    <source>
        <dbReference type="ARBA" id="ARBA00022777"/>
    </source>
</evidence>
<keyword evidence="3 6" id="KW-0547">Nucleotide-binding</keyword>
<dbReference type="InterPro" id="IPR000719">
    <property type="entry name" value="Prot_kinase_dom"/>
</dbReference>
<evidence type="ECO:0000256" key="3">
    <source>
        <dbReference type="ARBA" id="ARBA00022741"/>
    </source>
</evidence>
<gene>
    <name evidence="10" type="ORF">SARC_09730</name>
</gene>
<dbReference type="eggNOG" id="KOG0616">
    <property type="taxonomic scope" value="Eukaryota"/>
</dbReference>
<evidence type="ECO:0000256" key="2">
    <source>
        <dbReference type="ARBA" id="ARBA00022679"/>
    </source>
</evidence>
<dbReference type="PROSITE" id="PS51285">
    <property type="entry name" value="AGC_KINASE_CTER"/>
    <property type="match status" value="1"/>
</dbReference>
<dbReference type="EMBL" id="KQ242623">
    <property type="protein sequence ID" value="KNC77818.1"/>
    <property type="molecule type" value="Genomic_DNA"/>
</dbReference>
<feature type="domain" description="Protein kinase" evidence="8">
    <location>
        <begin position="178"/>
        <end position="437"/>
    </location>
</feature>
<evidence type="ECO:0000256" key="7">
    <source>
        <dbReference type="SAM" id="MobiDB-lite"/>
    </source>
</evidence>
<dbReference type="PROSITE" id="PS50011">
    <property type="entry name" value="PROTEIN_KINASE_DOM"/>
    <property type="match status" value="1"/>
</dbReference>
<evidence type="ECO:0000256" key="5">
    <source>
        <dbReference type="ARBA" id="ARBA00022840"/>
    </source>
</evidence>
<feature type="non-terminal residue" evidence="10">
    <location>
        <position position="1"/>
    </location>
</feature>
<evidence type="ECO:0000313" key="10">
    <source>
        <dbReference type="EMBL" id="KNC77818.1"/>
    </source>
</evidence>
<accession>A0A0L0FPB7</accession>
<name>A0A0L0FPB7_9EUKA</name>
<feature type="domain" description="AGC-kinase C-terminal" evidence="9">
    <location>
        <begin position="468"/>
        <end position="559"/>
    </location>
</feature>
<dbReference type="PANTHER" id="PTHR24353">
    <property type="entry name" value="CYCLIC NUCLEOTIDE-DEPENDENT PROTEIN KINASE"/>
    <property type="match status" value="1"/>
</dbReference>
<dbReference type="FunFam" id="3.30.200.20:FF:000042">
    <property type="entry name" value="Aurora kinase A"/>
    <property type="match status" value="1"/>
</dbReference>
<dbReference type="Gene3D" id="3.30.200.20">
    <property type="entry name" value="Phosphorylase Kinase, domain 1"/>
    <property type="match status" value="1"/>
</dbReference>
<feature type="compositionally biased region" description="Polar residues" evidence="7">
    <location>
        <begin position="523"/>
        <end position="545"/>
    </location>
</feature>
<keyword evidence="4 10" id="KW-0418">Kinase</keyword>
<evidence type="ECO:0000259" key="9">
    <source>
        <dbReference type="PROSITE" id="PS51285"/>
    </source>
</evidence>
<dbReference type="FunFam" id="1.10.510.10:FF:000571">
    <property type="entry name" value="Maternal embryonic leucine zipper kinase"/>
    <property type="match status" value="1"/>
</dbReference>
<evidence type="ECO:0000256" key="6">
    <source>
        <dbReference type="PROSITE-ProRule" id="PRU10141"/>
    </source>
</evidence>
<dbReference type="GO" id="GO:0004674">
    <property type="term" value="F:protein serine/threonine kinase activity"/>
    <property type="evidence" value="ECO:0007669"/>
    <property type="project" value="UniProtKB-KW"/>
</dbReference>
<keyword evidence="11" id="KW-1185">Reference proteome</keyword>
<keyword evidence="5 6" id="KW-0067">ATP-binding</keyword>